<dbReference type="EMBL" id="CAJQUM010000001">
    <property type="protein sequence ID" value="CAG4882826.1"/>
    <property type="molecule type" value="Genomic_DNA"/>
</dbReference>
<organism evidence="1 2">
    <name type="scientific">Georgfuchsia toluolica</name>
    <dbReference type="NCBI Taxonomy" id="424218"/>
    <lineage>
        <taxon>Bacteria</taxon>
        <taxon>Pseudomonadati</taxon>
        <taxon>Pseudomonadota</taxon>
        <taxon>Betaproteobacteria</taxon>
        <taxon>Nitrosomonadales</taxon>
        <taxon>Sterolibacteriaceae</taxon>
        <taxon>Georgfuchsia</taxon>
    </lineage>
</organism>
<proteinExistence type="predicted"/>
<protein>
    <submittedName>
        <fullName evidence="1">Uncharacterized protein</fullName>
    </submittedName>
</protein>
<sequence length="47" mass="5207">MLGFKSFYTTCNVLAGIELMHMIRKGQRIVTKGVPLSSVDQFYALAA</sequence>
<keyword evidence="2" id="KW-1185">Reference proteome</keyword>
<dbReference type="AlphaFoldDB" id="A0A916J2K2"/>
<comment type="caution">
    <text evidence="1">The sequence shown here is derived from an EMBL/GenBank/DDBJ whole genome shotgun (WGS) entry which is preliminary data.</text>
</comment>
<dbReference type="Proteomes" id="UP000742786">
    <property type="component" value="Unassembled WGS sequence"/>
</dbReference>
<accession>A0A916J2K2</accession>
<evidence type="ECO:0000313" key="2">
    <source>
        <dbReference type="Proteomes" id="UP000742786"/>
    </source>
</evidence>
<gene>
    <name evidence="1" type="ORF">GTOL_10708</name>
</gene>
<reference evidence="1" key="1">
    <citation type="submission" date="2021-04" db="EMBL/GenBank/DDBJ databases">
        <authorList>
            <person name="Hornung B."/>
        </authorList>
    </citation>
    <scope>NUCLEOTIDE SEQUENCE</scope>
    <source>
        <strain evidence="1">G5G6</strain>
    </source>
</reference>
<name>A0A916J2K2_9PROT</name>
<evidence type="ECO:0000313" key="1">
    <source>
        <dbReference type="EMBL" id="CAG4882826.1"/>
    </source>
</evidence>